<protein>
    <submittedName>
        <fullName evidence="1">Uncharacterized protein</fullName>
    </submittedName>
</protein>
<dbReference type="RefSeq" id="WP_310017536.1">
    <property type="nucleotide sequence ID" value="NZ_JAVDUM010000002.1"/>
</dbReference>
<sequence length="98" mass="10639">MEFLTTSQDVEEIDEVFVVRPPQAAIASRKPGAYELHLYRQGAQRPDSVAALTVHDAQGSLDVARAVEGALRTSGLRLAEPLAFVRGVYYRAAVTTVP</sequence>
<accession>A0ABU1S8Z7</accession>
<dbReference type="EMBL" id="JAVDUM010000002">
    <property type="protein sequence ID" value="MDR6866090.1"/>
    <property type="molecule type" value="Genomic_DNA"/>
</dbReference>
<proteinExistence type="predicted"/>
<evidence type="ECO:0000313" key="1">
    <source>
        <dbReference type="EMBL" id="MDR6866090.1"/>
    </source>
</evidence>
<organism evidence="1 2">
    <name type="scientific">Microbacterium resistens</name>
    <dbReference type="NCBI Taxonomy" id="156977"/>
    <lineage>
        <taxon>Bacteria</taxon>
        <taxon>Bacillati</taxon>
        <taxon>Actinomycetota</taxon>
        <taxon>Actinomycetes</taxon>
        <taxon>Micrococcales</taxon>
        <taxon>Microbacteriaceae</taxon>
        <taxon>Microbacterium</taxon>
    </lineage>
</organism>
<evidence type="ECO:0000313" key="2">
    <source>
        <dbReference type="Proteomes" id="UP001259347"/>
    </source>
</evidence>
<gene>
    <name evidence="1" type="ORF">J2Y69_000675</name>
</gene>
<name>A0ABU1S8Z7_9MICO</name>
<comment type="caution">
    <text evidence="1">The sequence shown here is derived from an EMBL/GenBank/DDBJ whole genome shotgun (WGS) entry which is preliminary data.</text>
</comment>
<dbReference type="Proteomes" id="UP001259347">
    <property type="component" value="Unassembled WGS sequence"/>
</dbReference>
<keyword evidence="2" id="KW-1185">Reference proteome</keyword>
<reference evidence="1 2" key="1">
    <citation type="submission" date="2023-07" db="EMBL/GenBank/DDBJ databases">
        <title>Sorghum-associated microbial communities from plants grown in Nebraska, USA.</title>
        <authorList>
            <person name="Schachtman D."/>
        </authorList>
    </citation>
    <scope>NUCLEOTIDE SEQUENCE [LARGE SCALE GENOMIC DNA]</scope>
    <source>
        <strain evidence="1 2">2980</strain>
    </source>
</reference>